<comment type="caution">
    <text evidence="2">The sequence shown here is derived from an EMBL/GenBank/DDBJ whole genome shotgun (WGS) entry which is preliminary data.</text>
</comment>
<evidence type="ECO:0000313" key="3">
    <source>
        <dbReference type="Proteomes" id="UP001281410"/>
    </source>
</evidence>
<reference evidence="2" key="1">
    <citation type="journal article" date="2023" name="Plant J.">
        <title>Genome sequences and population genomics provide insights into the demographic history, inbreeding, and mutation load of two 'living fossil' tree species of Dipteronia.</title>
        <authorList>
            <person name="Feng Y."/>
            <person name="Comes H.P."/>
            <person name="Chen J."/>
            <person name="Zhu S."/>
            <person name="Lu R."/>
            <person name="Zhang X."/>
            <person name="Li P."/>
            <person name="Qiu J."/>
            <person name="Olsen K.M."/>
            <person name="Qiu Y."/>
        </authorList>
    </citation>
    <scope>NUCLEOTIDE SEQUENCE</scope>
    <source>
        <strain evidence="2">NBL</strain>
    </source>
</reference>
<accession>A0AAD9Z659</accession>
<gene>
    <name evidence="2" type="ORF">Dsin_032507</name>
</gene>
<dbReference type="InterPro" id="IPR026960">
    <property type="entry name" value="RVT-Znf"/>
</dbReference>
<evidence type="ECO:0000313" key="2">
    <source>
        <dbReference type="EMBL" id="KAK3172170.1"/>
    </source>
</evidence>
<evidence type="ECO:0000259" key="1">
    <source>
        <dbReference type="Pfam" id="PF13966"/>
    </source>
</evidence>
<dbReference type="Proteomes" id="UP001281410">
    <property type="component" value="Unassembled WGS sequence"/>
</dbReference>
<organism evidence="2 3">
    <name type="scientific">Dipteronia sinensis</name>
    <dbReference type="NCBI Taxonomy" id="43782"/>
    <lineage>
        <taxon>Eukaryota</taxon>
        <taxon>Viridiplantae</taxon>
        <taxon>Streptophyta</taxon>
        <taxon>Embryophyta</taxon>
        <taxon>Tracheophyta</taxon>
        <taxon>Spermatophyta</taxon>
        <taxon>Magnoliopsida</taxon>
        <taxon>eudicotyledons</taxon>
        <taxon>Gunneridae</taxon>
        <taxon>Pentapetalae</taxon>
        <taxon>rosids</taxon>
        <taxon>malvids</taxon>
        <taxon>Sapindales</taxon>
        <taxon>Sapindaceae</taxon>
        <taxon>Hippocastanoideae</taxon>
        <taxon>Acereae</taxon>
        <taxon>Dipteronia</taxon>
    </lineage>
</organism>
<proteinExistence type="predicted"/>
<protein>
    <recommendedName>
        <fullName evidence="1">Reverse transcriptase zinc-binding domain-containing protein</fullName>
    </recommendedName>
</protein>
<sequence>MTSEGFTFSFLRERYLKHLRKPHLGIAISLVWAHSRDGQVSFKVAYSQMVRDSPQNRLPTKDRLYMVGFYLASSCSVYGVSSESADHLFLQCPLAVALWEAVFFTFQRRISAD</sequence>
<feature type="domain" description="Reverse transcriptase zinc-binding" evidence="1">
    <location>
        <begin position="40"/>
        <end position="99"/>
    </location>
</feature>
<dbReference type="AlphaFoldDB" id="A0AAD9Z659"/>
<name>A0AAD9Z659_9ROSI</name>
<dbReference type="EMBL" id="JANJYJ010000772">
    <property type="protein sequence ID" value="KAK3172170.1"/>
    <property type="molecule type" value="Genomic_DNA"/>
</dbReference>
<dbReference type="Pfam" id="PF13966">
    <property type="entry name" value="zf-RVT"/>
    <property type="match status" value="1"/>
</dbReference>
<keyword evidence="3" id="KW-1185">Reference proteome</keyword>